<reference evidence="2" key="1">
    <citation type="submission" date="2018-05" db="EMBL/GenBank/DDBJ databases">
        <title>Draft genome of Mucuna pruriens seed.</title>
        <authorList>
            <person name="Nnadi N.E."/>
            <person name="Vos R."/>
            <person name="Hasami M.H."/>
            <person name="Devisetty U.K."/>
            <person name="Aguiy J.C."/>
        </authorList>
    </citation>
    <scope>NUCLEOTIDE SEQUENCE [LARGE SCALE GENOMIC DNA]</scope>
    <source>
        <strain evidence="2">JCA_2017</strain>
    </source>
</reference>
<keyword evidence="3" id="KW-1185">Reference proteome</keyword>
<comment type="caution">
    <text evidence="2">The sequence shown here is derived from an EMBL/GenBank/DDBJ whole genome shotgun (WGS) entry which is preliminary data.</text>
</comment>
<feature type="compositionally biased region" description="Polar residues" evidence="1">
    <location>
        <begin position="50"/>
        <end position="59"/>
    </location>
</feature>
<feature type="compositionally biased region" description="Basic residues" evidence="1">
    <location>
        <begin position="60"/>
        <end position="70"/>
    </location>
</feature>
<gene>
    <name evidence="2" type="ORF">CR513_41296</name>
</gene>
<dbReference type="InterPro" id="IPR043128">
    <property type="entry name" value="Rev_trsase/Diguanyl_cyclase"/>
</dbReference>
<dbReference type="EMBL" id="QJKJ01008870">
    <property type="protein sequence ID" value="RDX78435.1"/>
    <property type="molecule type" value="Genomic_DNA"/>
</dbReference>
<evidence type="ECO:0000313" key="3">
    <source>
        <dbReference type="Proteomes" id="UP000257109"/>
    </source>
</evidence>
<name>A0A371FJE7_MUCPR</name>
<dbReference type="InterPro" id="IPR043502">
    <property type="entry name" value="DNA/RNA_pol_sf"/>
</dbReference>
<dbReference type="AlphaFoldDB" id="A0A371FJE7"/>
<dbReference type="OrthoDB" id="532959at2759"/>
<dbReference type="SUPFAM" id="SSF56672">
    <property type="entry name" value="DNA/RNA polymerases"/>
    <property type="match status" value="1"/>
</dbReference>
<evidence type="ECO:0008006" key="4">
    <source>
        <dbReference type="Google" id="ProtNLM"/>
    </source>
</evidence>
<feature type="non-terminal residue" evidence="2">
    <location>
        <position position="1"/>
    </location>
</feature>
<feature type="region of interest" description="Disordered" evidence="1">
    <location>
        <begin position="44"/>
        <end position="75"/>
    </location>
</feature>
<sequence>MANTWQASCLSFISFITKSTTFSSQHPLHFRWWASHTSIRPTHEHFGQRAHSSPQLKTKSSLHPKLRQTPKGKPGCTRVRTLHAQHCSHLKGRTPNGKSNFVTHLMHPSRTTLTLIPPNSEVRRSKRPTLVKLTFPPKPIPCIIHHIVEVCPPRGSLTDADSSHRVASLVTEGIVLGHLISSRCIEVDKSKIDIIISLPNPTSVWEVRSFLGHAGFYRSFLGAKDPTYIRTDSPSTKLGVSI</sequence>
<organism evidence="2 3">
    <name type="scientific">Mucuna pruriens</name>
    <name type="common">Velvet bean</name>
    <name type="synonym">Dolichos pruriens</name>
    <dbReference type="NCBI Taxonomy" id="157652"/>
    <lineage>
        <taxon>Eukaryota</taxon>
        <taxon>Viridiplantae</taxon>
        <taxon>Streptophyta</taxon>
        <taxon>Embryophyta</taxon>
        <taxon>Tracheophyta</taxon>
        <taxon>Spermatophyta</taxon>
        <taxon>Magnoliopsida</taxon>
        <taxon>eudicotyledons</taxon>
        <taxon>Gunneridae</taxon>
        <taxon>Pentapetalae</taxon>
        <taxon>rosids</taxon>
        <taxon>fabids</taxon>
        <taxon>Fabales</taxon>
        <taxon>Fabaceae</taxon>
        <taxon>Papilionoideae</taxon>
        <taxon>50 kb inversion clade</taxon>
        <taxon>NPAAA clade</taxon>
        <taxon>indigoferoid/millettioid clade</taxon>
        <taxon>Phaseoleae</taxon>
        <taxon>Mucuna</taxon>
    </lineage>
</organism>
<accession>A0A371FJE7</accession>
<dbReference type="Proteomes" id="UP000257109">
    <property type="component" value="Unassembled WGS sequence"/>
</dbReference>
<protein>
    <recommendedName>
        <fullName evidence="4">Mitochondrial protein</fullName>
    </recommendedName>
</protein>
<evidence type="ECO:0000256" key="1">
    <source>
        <dbReference type="SAM" id="MobiDB-lite"/>
    </source>
</evidence>
<evidence type="ECO:0000313" key="2">
    <source>
        <dbReference type="EMBL" id="RDX78435.1"/>
    </source>
</evidence>
<dbReference type="Gene3D" id="3.30.70.270">
    <property type="match status" value="1"/>
</dbReference>
<proteinExistence type="predicted"/>